<evidence type="ECO:0000313" key="4">
    <source>
        <dbReference type="EMBL" id="GIM05979.1"/>
    </source>
</evidence>
<sequence length="1634" mass="171005">MLHLEGLYPRRSRMGWTNPALNTFYHQRSNSPAVTAINRPQRPPSRSTALPSPLVPAQLGGPDSVGLPVVLPTPPLVKWQPGAAASSSPRTRTLTRYELSEGPRRQRRRLNGASLEEETNLGNNRRLHGPYELPGHGTDLICSGSQQVRQHFQCTAALPNLSQYGAGERGKGTPLSKPALTPRPRGPGLHDPDAAAAMMVTAAAGSSAVAYGGGDVDADRSGCTVECPAKIGGNAGGGAIESKSGFGALSDPKASELRHPGDWCDTAAALAEVRLRQQLDYQRYYQQNQATAPINPINPMPYRGGNTIGRSIMNFGRGYSQSGAPASTAPSQPPPPPPPPGSPDGAWLQAFMKGTASRAAAVMTPSLEQLARALWALQVLYPGGEWQGDGGGPPAASARPGVDVDGSQDSSEAPAAAAPTHLGPEVRQQQRQGEAWLRWWWRATSLAVAQLEVTQPAPDMTPLVLLLEVLQPLVSEVATAAAPPPLRPPGFWRGIVAAAVERQVLAAAASAAGGRGGEEAFRGDRAAARVSGNGSAAAAQPPPVLESPAAGDKGDNGVLRNLIALLRGYTALGLHEGRAVRCLAPALLQYAVRAPYGSGPGAGAGRLLLATLPDEDLAALMRWHQLYGSPLQDATFFVQVLLERSGASPHSPRVLPLPLLLDMLAGVSTSARPLPPPLAGRLAAWVARQLDHHLNTPNSISLSSSSNSSSSSSSSSGSSSGSGSSIHIDGPDGNSSASGCVGGNAAGLIRASPTPSLPTDPRVSTTAMATGSVWAVAGEGQQTGKPQQLQTLHVVLELFVCVARLAARHARRSDGAAAAAAMAATATVATAAVSTGIELLPALAGQDEEAAEESRLGEAAAAAEEEEEEVAAATEAGAGVVGSSGGDDNPFPAVLDAFLPYLRARFFACSASELQKAVRQVAVARRLFPGAPGPASAKSGAAAAAAATTTSATTAATAASPCPTSAAWSALEAAWEPLLESSGCGRASPGPLRQLVVDVSFISPDWLSRGFMSQLLHAVTTEVDRTAFLLTRGTREHGEGRLRRPQNARRHQRQASPAARTAVAPPPPPPPSPPPSRPLETALSPDEISYVAAAVARLTSGHRFGLVRIVRRLAAGVLAAAPRMSPTALTQAIWALAELGAKAPHVIGPTGAELLLNVLGARLAAVPPKSLPLLLWSLARIRLRPASRWMVSYTRIVQTHVRQYDMRQVAQLAWAYGQLMPAAPYSKLFYRPPRGLVRCLLRRSFDAMRIGEPRSSTKVLQPQQQQQQQQQPSGKGDAVPRRVVENRVTDRLSQPTTRGPEATVASPPSQPLRRGGLGVSYHYSRLRPGDAALLVFGLVGMEARPGSVWMRRLYGWSGPKLSSFTPRDLGMLLFALGALGAQPPYHWVCRAARYMSVKLPYASGLDVAHAAAGLARLAPCQLPWSAVAAFKAVVPRLLRRRTSTAGEAADGDADSANDISAGNAAGDGAASVSSRRRRGSGGSSVQGHADRRGSEREEGRREAWADFLRSAFSQLADNARPPVRRGPIAAAATAPVRSGAADSSGQTWLSVRQHNATAMGYAADADDDADADADADDDDDGGAKPAPAHSDLIVTKAGSSSKARVKFVLAAARGSRRPRLRWRWRRLQPVSLPP</sequence>
<feature type="compositionally biased region" description="Low complexity" evidence="2">
    <location>
        <begin position="1261"/>
        <end position="1272"/>
    </location>
</feature>
<reference evidence="3" key="1">
    <citation type="journal article" date="2021" name="Proc. Natl. Acad. Sci. U.S.A.">
        <title>Three genomes in the algal genus Volvox reveal the fate of a haploid sex-determining region after a transition to homothallism.</title>
        <authorList>
            <person name="Yamamoto K."/>
            <person name="Hamaji T."/>
            <person name="Kawai-Toyooka H."/>
            <person name="Matsuzaki R."/>
            <person name="Takahashi F."/>
            <person name="Nishimura Y."/>
            <person name="Kawachi M."/>
            <person name="Noguchi H."/>
            <person name="Minakuchi Y."/>
            <person name="Umen J.G."/>
            <person name="Toyoda A."/>
            <person name="Nozaki H."/>
        </authorList>
    </citation>
    <scope>NUCLEOTIDE SEQUENCE</scope>
    <source>
        <strain evidence="4">NIES-3785</strain>
        <strain evidence="3">NIES-3786</strain>
    </source>
</reference>
<feature type="region of interest" description="Disordered" evidence="2">
    <location>
        <begin position="1566"/>
        <end position="1601"/>
    </location>
</feature>
<feature type="compositionally biased region" description="Low complexity" evidence="2">
    <location>
        <begin position="1456"/>
        <end position="1473"/>
    </location>
</feature>
<name>A0A8J4CRB3_9CHLO</name>
<evidence type="ECO:0000256" key="1">
    <source>
        <dbReference type="ARBA" id="ARBA00022581"/>
    </source>
</evidence>
<organism evidence="3 5">
    <name type="scientific">Volvox reticuliferus</name>
    <dbReference type="NCBI Taxonomy" id="1737510"/>
    <lineage>
        <taxon>Eukaryota</taxon>
        <taxon>Viridiplantae</taxon>
        <taxon>Chlorophyta</taxon>
        <taxon>core chlorophytes</taxon>
        <taxon>Chlorophyceae</taxon>
        <taxon>CS clade</taxon>
        <taxon>Chlamydomonadales</taxon>
        <taxon>Volvocaceae</taxon>
        <taxon>Volvox</taxon>
    </lineage>
</organism>
<feature type="region of interest" description="Disordered" evidence="2">
    <location>
        <begin position="163"/>
        <end position="185"/>
    </location>
</feature>
<proteinExistence type="predicted"/>
<feature type="compositionally biased region" description="Low complexity" evidence="2">
    <location>
        <begin position="699"/>
        <end position="725"/>
    </location>
</feature>
<feature type="compositionally biased region" description="Basic and acidic residues" evidence="2">
    <location>
        <begin position="1488"/>
        <end position="1498"/>
    </location>
</feature>
<evidence type="ECO:0000313" key="3">
    <source>
        <dbReference type="EMBL" id="GIL83583.1"/>
    </source>
</evidence>
<dbReference type="Proteomes" id="UP000747110">
    <property type="component" value="Unassembled WGS sequence"/>
</dbReference>
<feature type="region of interest" description="Disordered" evidence="2">
    <location>
        <begin position="313"/>
        <end position="348"/>
    </location>
</feature>
<feature type="region of interest" description="Disordered" evidence="2">
    <location>
        <begin position="1253"/>
        <end position="1312"/>
    </location>
</feature>
<gene>
    <name evidence="3" type="ORF">Vretifemale_12372</name>
    <name evidence="4" type="ORF">Vretimale_10386</name>
</gene>
<protein>
    <submittedName>
        <fullName evidence="3">Uncharacterized protein</fullName>
    </submittedName>
</protein>
<feature type="region of interest" description="Disordered" evidence="2">
    <location>
        <begin position="80"/>
        <end position="132"/>
    </location>
</feature>
<keyword evidence="1" id="KW-0945">Host-virus interaction</keyword>
<feature type="compositionally biased region" description="Polar residues" evidence="2">
    <location>
        <begin position="85"/>
        <end position="94"/>
    </location>
</feature>
<feature type="compositionally biased region" description="Low complexity" evidence="2">
    <location>
        <begin position="320"/>
        <end position="330"/>
    </location>
</feature>
<dbReference type="PANTHER" id="PTHR13037:SF24">
    <property type="entry name" value="POLYCOMB PROTEIN PCL-RELATED"/>
    <property type="match status" value="1"/>
</dbReference>
<dbReference type="Proteomes" id="UP000722791">
    <property type="component" value="Unassembled WGS sequence"/>
</dbReference>
<accession>A0A8J4CRB3</accession>
<dbReference type="EMBL" id="BNCQ01000020">
    <property type="protein sequence ID" value="GIM05979.1"/>
    <property type="molecule type" value="Genomic_DNA"/>
</dbReference>
<evidence type="ECO:0000313" key="5">
    <source>
        <dbReference type="Proteomes" id="UP000747110"/>
    </source>
</evidence>
<feature type="compositionally biased region" description="Basic and acidic residues" evidence="2">
    <location>
        <begin position="1033"/>
        <end position="1042"/>
    </location>
</feature>
<dbReference type="PANTHER" id="PTHR13037">
    <property type="entry name" value="FORMIN"/>
    <property type="match status" value="1"/>
</dbReference>
<feature type="region of interest" description="Disordered" evidence="2">
    <location>
        <begin position="848"/>
        <end position="874"/>
    </location>
</feature>
<dbReference type="EMBL" id="BNCP01000027">
    <property type="protein sequence ID" value="GIL83583.1"/>
    <property type="molecule type" value="Genomic_DNA"/>
</dbReference>
<feature type="compositionally biased region" description="Basic residues" evidence="2">
    <location>
        <begin position="1043"/>
        <end position="1053"/>
    </location>
</feature>
<feature type="region of interest" description="Disordered" evidence="2">
    <location>
        <begin position="1030"/>
        <end position="1082"/>
    </location>
</feature>
<feature type="compositionally biased region" description="Pro residues" evidence="2">
    <location>
        <begin position="1064"/>
        <end position="1077"/>
    </location>
</feature>
<feature type="region of interest" description="Disordered" evidence="2">
    <location>
        <begin position="697"/>
        <end position="739"/>
    </location>
</feature>
<keyword evidence="5" id="KW-1185">Reference proteome</keyword>
<feature type="compositionally biased region" description="Basic and acidic residues" evidence="2">
    <location>
        <begin position="1278"/>
        <end position="1290"/>
    </location>
</feature>
<evidence type="ECO:0000256" key="2">
    <source>
        <dbReference type="SAM" id="MobiDB-lite"/>
    </source>
</evidence>
<feature type="region of interest" description="Disordered" evidence="2">
    <location>
        <begin position="1444"/>
        <end position="1498"/>
    </location>
</feature>
<feature type="compositionally biased region" description="Acidic residues" evidence="2">
    <location>
        <begin position="1566"/>
        <end position="1580"/>
    </location>
</feature>
<feature type="region of interest" description="Disordered" evidence="2">
    <location>
        <begin position="386"/>
        <end position="429"/>
    </location>
</feature>
<feature type="compositionally biased region" description="Pro residues" evidence="2">
    <location>
        <begin position="331"/>
        <end position="342"/>
    </location>
</feature>
<feature type="region of interest" description="Disordered" evidence="2">
    <location>
        <begin position="532"/>
        <end position="552"/>
    </location>
</feature>
<comment type="caution">
    <text evidence="3">The sequence shown here is derived from an EMBL/GenBank/DDBJ whole genome shotgun (WGS) entry which is preliminary data.</text>
</comment>
<dbReference type="OrthoDB" id="552872at2759"/>